<keyword evidence="2" id="KW-1185">Reference proteome</keyword>
<protein>
    <recommendedName>
        <fullName evidence="3">Guanylate cyclase domain-containing protein</fullName>
    </recommendedName>
</protein>
<evidence type="ECO:0000313" key="2">
    <source>
        <dbReference type="Proteomes" id="UP000215694"/>
    </source>
</evidence>
<gene>
    <name evidence="1" type="ORF">CHL78_007850</name>
</gene>
<dbReference type="RefSeq" id="WP_094369191.1">
    <property type="nucleotide sequence ID" value="NZ_NOJY02000010.1"/>
</dbReference>
<evidence type="ECO:0000313" key="1">
    <source>
        <dbReference type="EMBL" id="RDY27907.1"/>
    </source>
</evidence>
<proteinExistence type="predicted"/>
<sequence length="273" mass="32161">MNIQKYDPDNPSLVNSVVCAIDILGFSQMIVDSCSTGTGDKLLREINYLINKNKQCILPNKYTYGKIKIYTDNMVVAYPIKGDGEEELDEILQNVSEYQFNLALEGLFVRGGISMGDFYINEDIVFGPALLDAHHTESQLACYPRIILDKRATKRLKKYINYYDNAPQKSKILIDNDGQWFLNYLETIFKYYTECNNEYEFERIQYELLLKHKKKVEELLTIHKENTRVWDKYVWTANYHNYFCDLNFPNEKDLKISRKSLLSWPREILNDDF</sequence>
<reference evidence="1 2" key="1">
    <citation type="journal article" date="2017" name="Genome Announc.">
        <title>Draft Genome Sequence of Romboutsia weinsteinii sp. nov. Strain CCRI-19649(T) Isolated from Surface Water.</title>
        <authorList>
            <person name="Maheux A.F."/>
            <person name="Boudreau D.K."/>
            <person name="Berube E."/>
            <person name="Boissinot M."/>
            <person name="Cantin P."/>
            <person name="Raymond F."/>
            <person name="Corbeil J."/>
            <person name="Omar R.F."/>
            <person name="Bergeron M.G."/>
        </authorList>
    </citation>
    <scope>NUCLEOTIDE SEQUENCE [LARGE SCALE GENOMIC DNA]</scope>
    <source>
        <strain evidence="1 2">CCRI-19649</strain>
    </source>
</reference>
<dbReference type="EMBL" id="NOJY02000010">
    <property type="protein sequence ID" value="RDY27907.1"/>
    <property type="molecule type" value="Genomic_DNA"/>
</dbReference>
<dbReference type="OrthoDB" id="254488at2"/>
<comment type="caution">
    <text evidence="1">The sequence shown here is derived from an EMBL/GenBank/DDBJ whole genome shotgun (WGS) entry which is preliminary data.</text>
</comment>
<dbReference type="AlphaFoldDB" id="A0A371J5F6"/>
<name>A0A371J5F6_9FIRM</name>
<evidence type="ECO:0008006" key="3">
    <source>
        <dbReference type="Google" id="ProtNLM"/>
    </source>
</evidence>
<dbReference type="Proteomes" id="UP000215694">
    <property type="component" value="Unassembled WGS sequence"/>
</dbReference>
<accession>A0A371J5F6</accession>
<organism evidence="1 2">
    <name type="scientific">Romboutsia weinsteinii</name>
    <dbReference type="NCBI Taxonomy" id="2020949"/>
    <lineage>
        <taxon>Bacteria</taxon>
        <taxon>Bacillati</taxon>
        <taxon>Bacillota</taxon>
        <taxon>Clostridia</taxon>
        <taxon>Peptostreptococcales</taxon>
        <taxon>Peptostreptococcaceae</taxon>
        <taxon>Romboutsia</taxon>
    </lineage>
</organism>